<keyword evidence="4" id="KW-1185">Reference proteome</keyword>
<accession>A0A6N1WYS0</accession>
<dbReference type="AlphaFoldDB" id="A0A6N1WYS0"/>
<dbReference type="RefSeq" id="WP_175503230.1">
    <property type="nucleotide sequence ID" value="NZ_CP054840.1"/>
</dbReference>
<feature type="region of interest" description="Disordered" evidence="1">
    <location>
        <begin position="92"/>
        <end position="115"/>
    </location>
</feature>
<evidence type="ECO:0000256" key="2">
    <source>
        <dbReference type="SAM" id="SignalP"/>
    </source>
</evidence>
<feature type="region of interest" description="Disordered" evidence="1">
    <location>
        <begin position="176"/>
        <end position="195"/>
    </location>
</feature>
<proteinExistence type="predicted"/>
<keyword evidence="2" id="KW-0732">Signal</keyword>
<evidence type="ECO:0000256" key="1">
    <source>
        <dbReference type="SAM" id="MobiDB-lite"/>
    </source>
</evidence>
<evidence type="ECO:0000313" key="4">
    <source>
        <dbReference type="Proteomes" id="UP000509579"/>
    </source>
</evidence>
<evidence type="ECO:0000313" key="3">
    <source>
        <dbReference type="EMBL" id="QKV52349.1"/>
    </source>
</evidence>
<protein>
    <submittedName>
        <fullName evidence="3">DUF4124 domain-containing protein</fullName>
    </submittedName>
</protein>
<gene>
    <name evidence="3" type="ORF">HUK68_05195</name>
</gene>
<reference evidence="3 4" key="1">
    <citation type="submission" date="2020-06" db="EMBL/GenBank/DDBJ databases">
        <title>Acidovorax antarctica sp. nov., isolated from Corinth ice sheet soil, Antarctic Fields Peninsula.</title>
        <authorList>
            <person name="Xu Q."/>
            <person name="Peng F."/>
        </authorList>
    </citation>
    <scope>NUCLEOTIDE SEQUENCE [LARGE SCALE GENOMIC DNA]</scope>
    <source>
        <strain evidence="3 4">16-35-5</strain>
    </source>
</reference>
<sequence length="213" mass="22435">MALHPRALLARALAGALAALCLGGGPAQGQVLRCTDARTGAVSYTDGSCASPGKAEQVLPALSPEALAREREQAAQAIARKEQRLRLEAEAAALSPPTPAPAQAQTAAETPRCGASRQQLQGLLARPGSDAAVYSQQLAAAQQQVERDCLGPQAYGELEQARARTAAPIAPVIVVPPLRPPRPLPPPVQPPRPQMQHCNVFRCYDRQGNTYPH</sequence>
<feature type="compositionally biased region" description="Low complexity" evidence="1">
    <location>
        <begin position="92"/>
        <end position="112"/>
    </location>
</feature>
<dbReference type="Proteomes" id="UP000509579">
    <property type="component" value="Chromosome"/>
</dbReference>
<feature type="chain" id="PRO_5026913556" evidence="2">
    <location>
        <begin position="30"/>
        <end position="213"/>
    </location>
</feature>
<organism evidence="3 4">
    <name type="scientific">Comamonas antarctica</name>
    <dbReference type="NCBI Taxonomy" id="2743470"/>
    <lineage>
        <taxon>Bacteria</taxon>
        <taxon>Pseudomonadati</taxon>
        <taxon>Pseudomonadota</taxon>
        <taxon>Betaproteobacteria</taxon>
        <taxon>Burkholderiales</taxon>
        <taxon>Comamonadaceae</taxon>
        <taxon>Comamonas</taxon>
    </lineage>
</organism>
<name>A0A6N1WYS0_9BURK</name>
<feature type="compositionally biased region" description="Pro residues" evidence="1">
    <location>
        <begin position="177"/>
        <end position="193"/>
    </location>
</feature>
<feature type="signal peptide" evidence="2">
    <location>
        <begin position="1"/>
        <end position="29"/>
    </location>
</feature>
<dbReference type="KEGG" id="aant:HUK68_05195"/>
<dbReference type="EMBL" id="CP054840">
    <property type="protein sequence ID" value="QKV52349.1"/>
    <property type="molecule type" value="Genomic_DNA"/>
</dbReference>